<gene>
    <name evidence="8" type="ORF">VF724_04695</name>
</gene>
<dbReference type="RefSeq" id="WP_371753071.1">
    <property type="nucleotide sequence ID" value="NZ_JAYJLD010000005.1"/>
</dbReference>
<feature type="transmembrane region" description="Helical" evidence="6">
    <location>
        <begin position="265"/>
        <end position="282"/>
    </location>
</feature>
<evidence type="ECO:0000256" key="4">
    <source>
        <dbReference type="ARBA" id="ARBA00022989"/>
    </source>
</evidence>
<dbReference type="PANTHER" id="PTHR23523">
    <property type="match status" value="1"/>
</dbReference>
<dbReference type="InterPro" id="IPR011701">
    <property type="entry name" value="MFS"/>
</dbReference>
<evidence type="ECO:0000256" key="6">
    <source>
        <dbReference type="SAM" id="Phobius"/>
    </source>
</evidence>
<evidence type="ECO:0000313" key="9">
    <source>
        <dbReference type="Proteomes" id="UP001310386"/>
    </source>
</evidence>
<keyword evidence="2" id="KW-0813">Transport</keyword>
<organism evidence="8 9">
    <name type="scientific">Ferviditalea candida</name>
    <dbReference type="NCBI Taxonomy" id="3108399"/>
    <lineage>
        <taxon>Bacteria</taxon>
        <taxon>Bacillati</taxon>
        <taxon>Bacillota</taxon>
        <taxon>Bacilli</taxon>
        <taxon>Bacillales</taxon>
        <taxon>Paenibacillaceae</taxon>
        <taxon>Ferviditalea</taxon>
    </lineage>
</organism>
<feature type="transmembrane region" description="Helical" evidence="6">
    <location>
        <begin position="377"/>
        <end position="396"/>
    </location>
</feature>
<dbReference type="PANTHER" id="PTHR23523:SF2">
    <property type="entry name" value="2-NITROIMIDAZOLE TRANSPORTER"/>
    <property type="match status" value="1"/>
</dbReference>
<feature type="transmembrane region" description="Helical" evidence="6">
    <location>
        <begin position="89"/>
        <end position="106"/>
    </location>
</feature>
<dbReference type="InterPro" id="IPR052524">
    <property type="entry name" value="MFS_Cyanate_Porter"/>
</dbReference>
<dbReference type="InterPro" id="IPR020846">
    <property type="entry name" value="MFS_dom"/>
</dbReference>
<evidence type="ECO:0000256" key="3">
    <source>
        <dbReference type="ARBA" id="ARBA00022692"/>
    </source>
</evidence>
<reference evidence="8" key="1">
    <citation type="submission" date="2023-12" db="EMBL/GenBank/DDBJ databases">
        <title>Fervidustalea candida gen. nov., sp. nov., a novel member of the family Paenibacillaceae isolated from a geothermal area.</title>
        <authorList>
            <person name="Li W.-J."/>
            <person name="Jiao J.-Y."/>
            <person name="Chen Y."/>
        </authorList>
    </citation>
    <scope>NUCLEOTIDE SEQUENCE</scope>
    <source>
        <strain evidence="8">SYSU GA230002</strain>
    </source>
</reference>
<evidence type="ECO:0000256" key="5">
    <source>
        <dbReference type="ARBA" id="ARBA00023136"/>
    </source>
</evidence>
<accession>A0ABU5ZI36</accession>
<feature type="transmembrane region" description="Helical" evidence="6">
    <location>
        <begin position="355"/>
        <end position="371"/>
    </location>
</feature>
<feature type="transmembrane region" description="Helical" evidence="6">
    <location>
        <begin position="179"/>
        <end position="197"/>
    </location>
</feature>
<evidence type="ECO:0000256" key="2">
    <source>
        <dbReference type="ARBA" id="ARBA00022448"/>
    </source>
</evidence>
<evidence type="ECO:0000256" key="1">
    <source>
        <dbReference type="ARBA" id="ARBA00004651"/>
    </source>
</evidence>
<evidence type="ECO:0000259" key="7">
    <source>
        <dbReference type="PROSITE" id="PS50850"/>
    </source>
</evidence>
<dbReference type="CDD" id="cd17339">
    <property type="entry name" value="MFS_NIMT_CynX_like"/>
    <property type="match status" value="1"/>
</dbReference>
<evidence type="ECO:0000313" key="8">
    <source>
        <dbReference type="EMBL" id="MEB3100956.1"/>
    </source>
</evidence>
<protein>
    <submittedName>
        <fullName evidence="8">MFS transporter</fullName>
    </submittedName>
</protein>
<feature type="transmembrane region" description="Helical" evidence="6">
    <location>
        <begin position="223"/>
        <end position="245"/>
    </location>
</feature>
<dbReference type="PROSITE" id="PS50850">
    <property type="entry name" value="MFS"/>
    <property type="match status" value="1"/>
</dbReference>
<dbReference type="SUPFAM" id="SSF103473">
    <property type="entry name" value="MFS general substrate transporter"/>
    <property type="match status" value="1"/>
</dbReference>
<name>A0ABU5ZI36_9BACL</name>
<dbReference type="EMBL" id="JAYJLD010000005">
    <property type="protein sequence ID" value="MEB3100956.1"/>
    <property type="molecule type" value="Genomic_DNA"/>
</dbReference>
<feature type="transmembrane region" description="Helical" evidence="6">
    <location>
        <begin position="313"/>
        <end position="335"/>
    </location>
</feature>
<dbReference type="Pfam" id="PF07690">
    <property type="entry name" value="MFS_1"/>
    <property type="match status" value="1"/>
</dbReference>
<comment type="subcellular location">
    <subcellularLocation>
        <location evidence="1">Cell membrane</location>
        <topology evidence="1">Multi-pass membrane protein</topology>
    </subcellularLocation>
</comment>
<proteinExistence type="predicted"/>
<feature type="domain" description="Major facilitator superfamily (MFS) profile" evidence="7">
    <location>
        <begin position="20"/>
        <end position="403"/>
    </location>
</feature>
<keyword evidence="4 6" id="KW-1133">Transmembrane helix</keyword>
<sequence>MSKNVETTKSRLAIPSTTGILFTVFVIIFIAANLRAPITSVGPLIGLIREGTGISGTLAGLLTTIPLTAFALISPLAPIIARRIGIERTLFLGMILLTMGILVRYIPTIPGLLLGTSMMGIAIALSNVLLPSLIKRDFPERSGLMTGIFSFMLNLSAALGFGISIPLALKADLGWRGSLVSWAILSVAAIFILLPLLRNKRKPAVSFAGTASLFSAQLWKSSIAWQVTLFMGLQSLLFYVIAAWLPEMLQEQGLSISESGWMLSILQFSAIPSAFVMPILAVRASDQRLLGAIIGLLLLTGFVGLTIGGVGLVLLWMFFLGIGGGSAISLALLLFSLRTRNALQAAELSGMAQSVGYLLSAVGPILFGFIYDLTHQWLIPEIILIAVSVLVVIFGIGAGQQKYVTPDEQVSDNSIT</sequence>
<feature type="transmembrane region" description="Helical" evidence="6">
    <location>
        <begin position="289"/>
        <end position="307"/>
    </location>
</feature>
<feature type="transmembrane region" description="Helical" evidence="6">
    <location>
        <begin position="112"/>
        <end position="134"/>
    </location>
</feature>
<keyword evidence="5 6" id="KW-0472">Membrane</keyword>
<keyword evidence="3 6" id="KW-0812">Transmembrane</keyword>
<dbReference type="Gene3D" id="1.20.1250.20">
    <property type="entry name" value="MFS general substrate transporter like domains"/>
    <property type="match status" value="2"/>
</dbReference>
<dbReference type="InterPro" id="IPR036259">
    <property type="entry name" value="MFS_trans_sf"/>
</dbReference>
<keyword evidence="9" id="KW-1185">Reference proteome</keyword>
<feature type="transmembrane region" description="Helical" evidence="6">
    <location>
        <begin position="146"/>
        <end position="167"/>
    </location>
</feature>
<comment type="caution">
    <text evidence="8">The sequence shown here is derived from an EMBL/GenBank/DDBJ whole genome shotgun (WGS) entry which is preliminary data.</text>
</comment>
<feature type="transmembrane region" description="Helical" evidence="6">
    <location>
        <begin position="12"/>
        <end position="34"/>
    </location>
</feature>
<feature type="transmembrane region" description="Helical" evidence="6">
    <location>
        <begin position="54"/>
        <end position="77"/>
    </location>
</feature>
<dbReference type="Proteomes" id="UP001310386">
    <property type="component" value="Unassembled WGS sequence"/>
</dbReference>